<dbReference type="Gene3D" id="2.40.33.20">
    <property type="entry name" value="PK beta-barrel domain-like"/>
    <property type="match status" value="1"/>
</dbReference>
<dbReference type="SUPFAM" id="SSF50800">
    <property type="entry name" value="PK beta-barrel domain-like"/>
    <property type="match status" value="1"/>
</dbReference>
<dbReference type="InterPro" id="IPR005302">
    <property type="entry name" value="MoCF_Sase_C"/>
</dbReference>
<dbReference type="AlphaFoldDB" id="A0A926NIX6"/>
<gene>
    <name evidence="2" type="ORF">IC621_20330</name>
</gene>
<dbReference type="GO" id="GO:0030170">
    <property type="term" value="F:pyridoxal phosphate binding"/>
    <property type="evidence" value="ECO:0007669"/>
    <property type="project" value="InterPro"/>
</dbReference>
<dbReference type="Pfam" id="PF03473">
    <property type="entry name" value="MOSC"/>
    <property type="match status" value="1"/>
</dbReference>
<feature type="domain" description="MOSC" evidence="1">
    <location>
        <begin position="31"/>
        <end position="165"/>
    </location>
</feature>
<reference evidence="2" key="1">
    <citation type="submission" date="2020-09" db="EMBL/GenBank/DDBJ databases">
        <title>A novel bacterium of genus Bacillus, isolated from South China Sea.</title>
        <authorList>
            <person name="Huang H."/>
            <person name="Mo K."/>
            <person name="Hu Y."/>
        </authorList>
    </citation>
    <scope>NUCLEOTIDE SEQUENCE</scope>
    <source>
        <strain evidence="2">IB182487</strain>
    </source>
</reference>
<sequence>MAEQIQLISLNIGTPKKLIWKGEPFETAVQKKSVKEAFLSFNGFNDDDVANKKHHGGPDRAVLIYAYEHYSFWEKEFGKQFQVPGFGENLTATGMKESEVYIGDTYQVGDAIIQVTQGRIPCQTLSQYNEENHLLKRIVETGYTGILCRVLKEGILTENSPITLIERDPKSVTVQASLQVYYHQNDNTDAAKNIIHIEALAERWREQLINRYNLQERH</sequence>
<dbReference type="EMBL" id="JACXAI010000033">
    <property type="protein sequence ID" value="MBD1382554.1"/>
    <property type="molecule type" value="Genomic_DNA"/>
</dbReference>
<dbReference type="PROSITE" id="PS51340">
    <property type="entry name" value="MOSC"/>
    <property type="match status" value="1"/>
</dbReference>
<name>A0A926NIX6_9BACI</name>
<keyword evidence="3" id="KW-1185">Reference proteome</keyword>
<dbReference type="GO" id="GO:0030151">
    <property type="term" value="F:molybdenum ion binding"/>
    <property type="evidence" value="ECO:0007669"/>
    <property type="project" value="InterPro"/>
</dbReference>
<accession>A0A926NIX6</accession>
<dbReference type="PANTHER" id="PTHR30212:SF2">
    <property type="entry name" value="PROTEIN YIIM"/>
    <property type="match status" value="1"/>
</dbReference>
<proteinExistence type="predicted"/>
<dbReference type="GO" id="GO:0003824">
    <property type="term" value="F:catalytic activity"/>
    <property type="evidence" value="ECO:0007669"/>
    <property type="project" value="InterPro"/>
</dbReference>
<dbReference type="InterPro" id="IPR011037">
    <property type="entry name" value="Pyrv_Knase-like_insert_dom_sf"/>
</dbReference>
<dbReference type="Proteomes" id="UP000626844">
    <property type="component" value="Unassembled WGS sequence"/>
</dbReference>
<dbReference type="InterPro" id="IPR005163">
    <property type="entry name" value="Tri_helical_YiiM-like"/>
</dbReference>
<organism evidence="2 3">
    <name type="scientific">Metabacillus arenae</name>
    <dbReference type="NCBI Taxonomy" id="2771434"/>
    <lineage>
        <taxon>Bacteria</taxon>
        <taxon>Bacillati</taxon>
        <taxon>Bacillota</taxon>
        <taxon>Bacilli</taxon>
        <taxon>Bacillales</taxon>
        <taxon>Bacillaceae</taxon>
        <taxon>Metabacillus</taxon>
    </lineage>
</organism>
<protein>
    <submittedName>
        <fullName evidence="2">MOSC domain-containing protein</fullName>
    </submittedName>
</protein>
<dbReference type="Pfam" id="PF03475">
    <property type="entry name" value="YiiM_3-alpha"/>
    <property type="match status" value="1"/>
</dbReference>
<comment type="caution">
    <text evidence="2">The sequence shown here is derived from an EMBL/GenBank/DDBJ whole genome shotgun (WGS) entry which is preliminary data.</text>
</comment>
<dbReference type="PANTHER" id="PTHR30212">
    <property type="entry name" value="PROTEIN YIIM"/>
    <property type="match status" value="1"/>
</dbReference>
<evidence type="ECO:0000259" key="1">
    <source>
        <dbReference type="PROSITE" id="PS51340"/>
    </source>
</evidence>
<dbReference type="RefSeq" id="WP_191160867.1">
    <property type="nucleotide sequence ID" value="NZ_JACXAI010000033.1"/>
</dbReference>
<dbReference type="InterPro" id="IPR052353">
    <property type="entry name" value="Benzoxazolinone_Detox_Enz"/>
</dbReference>
<evidence type="ECO:0000313" key="2">
    <source>
        <dbReference type="EMBL" id="MBD1382554.1"/>
    </source>
</evidence>
<evidence type="ECO:0000313" key="3">
    <source>
        <dbReference type="Proteomes" id="UP000626844"/>
    </source>
</evidence>